<dbReference type="EMBL" id="JBJUIK010000011">
    <property type="protein sequence ID" value="KAL3514011.1"/>
    <property type="molecule type" value="Genomic_DNA"/>
</dbReference>
<evidence type="ECO:0000313" key="1">
    <source>
        <dbReference type="EMBL" id="KAL3514011.1"/>
    </source>
</evidence>
<reference evidence="1 2" key="1">
    <citation type="submission" date="2024-11" db="EMBL/GenBank/DDBJ databases">
        <title>A near-complete genome assembly of Cinchona calisaya.</title>
        <authorList>
            <person name="Lian D.C."/>
            <person name="Zhao X.W."/>
            <person name="Wei L."/>
        </authorList>
    </citation>
    <scope>NUCLEOTIDE SEQUENCE [LARGE SCALE GENOMIC DNA]</scope>
    <source>
        <tissue evidence="1">Nenye</tissue>
    </source>
</reference>
<dbReference type="Proteomes" id="UP001630127">
    <property type="component" value="Unassembled WGS sequence"/>
</dbReference>
<evidence type="ECO:0000313" key="2">
    <source>
        <dbReference type="Proteomes" id="UP001630127"/>
    </source>
</evidence>
<comment type="caution">
    <text evidence="1">The sequence shown here is derived from an EMBL/GenBank/DDBJ whole genome shotgun (WGS) entry which is preliminary data.</text>
</comment>
<sequence>MRNMQKEIKSLLELTCPTPTNVHNVAVASNLASSQANHPPNIKAVEMQNKVPHICSLLYFRKSIIDMDYAGGEDPDELVESGALSPRSRNYLSEQVFRNLLSVSSASAAVSVKKILEEQRDLSNDQLKVIVVGSQCDLS</sequence>
<accession>A0ABD2Z3F5</accession>
<protein>
    <submittedName>
        <fullName evidence="1">Uncharacterized protein</fullName>
    </submittedName>
</protein>
<keyword evidence="2" id="KW-1185">Reference proteome</keyword>
<gene>
    <name evidence="1" type="ORF">ACH5RR_026728</name>
</gene>
<proteinExistence type="predicted"/>
<organism evidence="1 2">
    <name type="scientific">Cinchona calisaya</name>
    <dbReference type="NCBI Taxonomy" id="153742"/>
    <lineage>
        <taxon>Eukaryota</taxon>
        <taxon>Viridiplantae</taxon>
        <taxon>Streptophyta</taxon>
        <taxon>Embryophyta</taxon>
        <taxon>Tracheophyta</taxon>
        <taxon>Spermatophyta</taxon>
        <taxon>Magnoliopsida</taxon>
        <taxon>eudicotyledons</taxon>
        <taxon>Gunneridae</taxon>
        <taxon>Pentapetalae</taxon>
        <taxon>asterids</taxon>
        <taxon>lamiids</taxon>
        <taxon>Gentianales</taxon>
        <taxon>Rubiaceae</taxon>
        <taxon>Cinchonoideae</taxon>
        <taxon>Cinchoneae</taxon>
        <taxon>Cinchona</taxon>
    </lineage>
</organism>
<name>A0ABD2Z3F5_9GENT</name>
<dbReference type="AlphaFoldDB" id="A0ABD2Z3F5"/>